<dbReference type="AlphaFoldDB" id="A0AA88W616"/>
<evidence type="ECO:0000256" key="1">
    <source>
        <dbReference type="ARBA" id="ARBA00010553"/>
    </source>
</evidence>
<organism evidence="5 6">
    <name type="scientific">Escallonia herrerae</name>
    <dbReference type="NCBI Taxonomy" id="1293975"/>
    <lineage>
        <taxon>Eukaryota</taxon>
        <taxon>Viridiplantae</taxon>
        <taxon>Streptophyta</taxon>
        <taxon>Embryophyta</taxon>
        <taxon>Tracheophyta</taxon>
        <taxon>Spermatophyta</taxon>
        <taxon>Magnoliopsida</taxon>
        <taxon>eudicotyledons</taxon>
        <taxon>Gunneridae</taxon>
        <taxon>Pentapetalae</taxon>
        <taxon>asterids</taxon>
        <taxon>campanulids</taxon>
        <taxon>Escalloniales</taxon>
        <taxon>Escalloniaceae</taxon>
        <taxon>Escallonia</taxon>
    </lineage>
</organism>
<dbReference type="SUPFAM" id="SSF48371">
    <property type="entry name" value="ARM repeat"/>
    <property type="match status" value="1"/>
</dbReference>
<evidence type="ECO:0000259" key="4">
    <source>
        <dbReference type="Pfam" id="PF23005"/>
    </source>
</evidence>
<accession>A0AA88W616</accession>
<keyword evidence="6" id="KW-1185">Reference proteome</keyword>
<evidence type="ECO:0000313" key="6">
    <source>
        <dbReference type="Proteomes" id="UP001188597"/>
    </source>
</evidence>
<feature type="domain" description="DUF7032" evidence="4">
    <location>
        <begin position="18"/>
        <end position="128"/>
    </location>
</feature>
<reference evidence="5" key="1">
    <citation type="submission" date="2022-12" db="EMBL/GenBank/DDBJ databases">
        <title>Draft genome assemblies for two species of Escallonia (Escalloniales).</title>
        <authorList>
            <person name="Chanderbali A."/>
            <person name="Dervinis C."/>
            <person name="Anghel I."/>
            <person name="Soltis D."/>
            <person name="Soltis P."/>
            <person name="Zapata F."/>
        </authorList>
    </citation>
    <scope>NUCLEOTIDE SEQUENCE</scope>
    <source>
        <strain evidence="5">UCBG64.0493</strain>
        <tissue evidence="5">Leaf</tissue>
    </source>
</reference>
<comment type="similarity">
    <text evidence="1">Belongs to the eutherian X-chromosome-specific Armcx family.</text>
</comment>
<dbReference type="PANTHER" id="PTHR46043">
    <property type="entry name" value="ARM REPEAT SUPERFAMILY PROTEIN"/>
    <property type="match status" value="1"/>
</dbReference>
<dbReference type="InterPro" id="IPR006911">
    <property type="entry name" value="ARM-rpt_dom"/>
</dbReference>
<dbReference type="InterPro" id="IPR016024">
    <property type="entry name" value="ARM-type_fold"/>
</dbReference>
<dbReference type="Pfam" id="PF04826">
    <property type="entry name" value="Arm_2"/>
    <property type="match status" value="1"/>
</dbReference>
<dbReference type="SMART" id="SM00185">
    <property type="entry name" value="ARM"/>
    <property type="match status" value="5"/>
</dbReference>
<evidence type="ECO:0000259" key="3">
    <source>
        <dbReference type="Pfam" id="PF04826"/>
    </source>
</evidence>
<dbReference type="InterPro" id="IPR011989">
    <property type="entry name" value="ARM-like"/>
</dbReference>
<dbReference type="PANTHER" id="PTHR46043:SF2">
    <property type="entry name" value="ARM REPEAT SUPERFAMILY PROTEIN"/>
    <property type="match status" value="1"/>
</dbReference>
<name>A0AA88W616_9ASTE</name>
<proteinExistence type="inferred from homology"/>
<evidence type="ECO:0000313" key="5">
    <source>
        <dbReference type="EMBL" id="KAK3021761.1"/>
    </source>
</evidence>
<protein>
    <submittedName>
        <fullName evidence="5">Uncharacterized protein</fullName>
    </submittedName>
</protein>
<sequence length="567" mass="61053">MHPAAAATTPSPAEALDQIKHLLSHLLPSSLSIKSFAGRWQVLRSKLASLKSSVSEICDSPHWSENPLLQTLLPNLLSTLRRIETLCHQCSDPSFPAGKLLMQSDLDMAAGWLSRQLNDVDLLLRSGVLRQSTAIVLSHPGPGSGKEDLGFFIRDLFTRLQIGGIDFKKKAMESLLQLLKDDEKAATLVPKEGNIGYLVQMLDLSAHPIVREQAVMAVSILATASHQSAKCLFEEGGLGPLLRIVESSSMQLKEKAVIAVEAITADPDNAWAISAYGGVSTLIEVCKYGSPAAQAHAIGAIRNVVAVEEIRTSLVEEGAVPVIVQLLVAGSAVAQENAANCIAVLASSGECFRHMILQEKGLQRLLHLLHESSSSDTLEHVLRAIYSLSASDSTSRILSASTTFIIQVSELIKHGNIMLQHICASLLANLSMSDVNKRAIAGCMGSLVKLMESAKPVGLQEVATQALVSALTVKSNRKDLAKDEKSVMKLVQMLDPQKELVSKEFPVAVVAAIMAGGSKGCRKRLVVAGAYGHLQRLTEMEVAGARRALQRLSGNRLKSIFSRTWRE</sequence>
<dbReference type="InterPro" id="IPR000225">
    <property type="entry name" value="Armadillo"/>
</dbReference>
<dbReference type="Gene3D" id="1.25.10.10">
    <property type="entry name" value="Leucine-rich Repeat Variant"/>
    <property type="match status" value="2"/>
</dbReference>
<dbReference type="Pfam" id="PF23005">
    <property type="entry name" value="DUF7032"/>
    <property type="match status" value="1"/>
</dbReference>
<gene>
    <name evidence="5" type="ORF">RJ639_045704</name>
</gene>
<evidence type="ECO:0000256" key="2">
    <source>
        <dbReference type="ARBA" id="ARBA00022737"/>
    </source>
</evidence>
<dbReference type="EMBL" id="JAVXUP010000744">
    <property type="protein sequence ID" value="KAK3021761.1"/>
    <property type="molecule type" value="Genomic_DNA"/>
</dbReference>
<dbReference type="InterPro" id="IPR054296">
    <property type="entry name" value="DUF7032"/>
</dbReference>
<feature type="domain" description="Armadillo repeat-containing" evidence="3">
    <location>
        <begin position="197"/>
        <end position="383"/>
    </location>
</feature>
<keyword evidence="2" id="KW-0677">Repeat</keyword>
<comment type="caution">
    <text evidence="5">The sequence shown here is derived from an EMBL/GenBank/DDBJ whole genome shotgun (WGS) entry which is preliminary data.</text>
</comment>
<dbReference type="Proteomes" id="UP001188597">
    <property type="component" value="Unassembled WGS sequence"/>
</dbReference>